<dbReference type="EMBL" id="ARXZ02000001">
    <property type="protein sequence ID" value="ERI03220.1"/>
    <property type="molecule type" value="Genomic_DNA"/>
</dbReference>
<organism evidence="1 2">
    <name type="scientific">Bacillus thuringiensis T01-328</name>
    <dbReference type="NCBI Taxonomy" id="1324966"/>
    <lineage>
        <taxon>Bacteria</taxon>
        <taxon>Bacillati</taxon>
        <taxon>Bacillota</taxon>
        <taxon>Bacilli</taxon>
        <taxon>Bacillales</taxon>
        <taxon>Bacillaceae</taxon>
        <taxon>Bacillus</taxon>
        <taxon>Bacillus cereus group</taxon>
    </lineage>
</organism>
<proteinExistence type="predicted"/>
<evidence type="ECO:0000313" key="1">
    <source>
        <dbReference type="EMBL" id="ERI03220.1"/>
    </source>
</evidence>
<name>A0AAN4KSP7_BACTU</name>
<accession>A0AAN4KSP7</accession>
<gene>
    <name evidence="1" type="ORF">BTCBT_000416</name>
</gene>
<dbReference type="GeneID" id="75087619"/>
<dbReference type="Proteomes" id="UP000013487">
    <property type="component" value="Unassembled WGS sequence"/>
</dbReference>
<dbReference type="RefSeq" id="WP_000848813.1">
    <property type="nucleotide sequence ID" value="NZ_ARXZ02000001.1"/>
</dbReference>
<comment type="caution">
    <text evidence="1">The sequence shown here is derived from an EMBL/GenBank/DDBJ whole genome shotgun (WGS) entry which is preliminary data.</text>
</comment>
<protein>
    <submittedName>
        <fullName evidence="1">Uncharacterized protein</fullName>
    </submittedName>
</protein>
<reference evidence="1 2" key="1">
    <citation type="journal article" date="2013" name="Genome Announc.">
        <title>Draft Genome Sequence of Bacillus thuringiensis var. thuringiensis Strain T01-328, a Brazilian Isolate That Produces a Soluble Pesticide Protein, Cry1Ia.</title>
        <authorList>
            <person name="Varani A.M."/>
            <person name="Lemos M.V."/>
            <person name="Fernandes C.C."/>
            <person name="Lemos E.G."/>
            <person name="Alves E.C."/>
            <person name="Desiderio J.A."/>
        </authorList>
    </citation>
    <scope>NUCLEOTIDE SEQUENCE [LARGE SCALE GENOMIC DNA]</scope>
    <source>
        <strain evidence="1 2">T01-328</strain>
    </source>
</reference>
<evidence type="ECO:0000313" key="2">
    <source>
        <dbReference type="Proteomes" id="UP000013487"/>
    </source>
</evidence>
<sequence>MKTIIEIEATKGEQINHDNIKRQMYALNEKYGNDITVKFSKNGTANDVVVNAK</sequence>
<dbReference type="AlphaFoldDB" id="A0AAN4KSP7"/>
<dbReference type="SMR" id="A0AAN4KSP7"/>